<dbReference type="Proteomes" id="UP000250043">
    <property type="component" value="Unassembled WGS sequence"/>
</dbReference>
<dbReference type="AlphaFoldDB" id="A0A8E2AV94"/>
<sequence>KLADPLIFNGKRDQLESWLTSLQIVIWGKEQDYTTDKSKIMIALSHMAKDQVDK</sequence>
<organism evidence="1 2">
    <name type="scientific">Obba rivulosa</name>
    <dbReference type="NCBI Taxonomy" id="1052685"/>
    <lineage>
        <taxon>Eukaryota</taxon>
        <taxon>Fungi</taxon>
        <taxon>Dikarya</taxon>
        <taxon>Basidiomycota</taxon>
        <taxon>Agaricomycotina</taxon>
        <taxon>Agaricomycetes</taxon>
        <taxon>Polyporales</taxon>
        <taxon>Gelatoporiaceae</taxon>
        <taxon>Obba</taxon>
    </lineage>
</organism>
<accession>A0A8E2AV94</accession>
<evidence type="ECO:0000313" key="1">
    <source>
        <dbReference type="EMBL" id="OCH88742.1"/>
    </source>
</evidence>
<reference evidence="1 2" key="1">
    <citation type="submission" date="2016-07" db="EMBL/GenBank/DDBJ databases">
        <title>Draft genome of the white-rot fungus Obba rivulosa 3A-2.</title>
        <authorList>
            <consortium name="DOE Joint Genome Institute"/>
            <person name="Miettinen O."/>
            <person name="Riley R."/>
            <person name="Acob R."/>
            <person name="Barry K."/>
            <person name="Cullen D."/>
            <person name="De Vries R."/>
            <person name="Hainaut M."/>
            <person name="Hatakka A."/>
            <person name="Henrissat B."/>
            <person name="Hilden K."/>
            <person name="Kuo R."/>
            <person name="Labutti K."/>
            <person name="Lipzen A."/>
            <person name="Makela M.R."/>
            <person name="Sandor L."/>
            <person name="Spatafora J.W."/>
            <person name="Grigoriev I.V."/>
            <person name="Hibbett D.S."/>
        </authorList>
    </citation>
    <scope>NUCLEOTIDE SEQUENCE [LARGE SCALE GENOMIC DNA]</scope>
    <source>
        <strain evidence="1 2">3A-2</strain>
    </source>
</reference>
<gene>
    <name evidence="1" type="ORF">OBBRIDRAFT_733876</name>
</gene>
<dbReference type="OrthoDB" id="2768905at2759"/>
<dbReference type="EMBL" id="KV722445">
    <property type="protein sequence ID" value="OCH88742.1"/>
    <property type="molecule type" value="Genomic_DNA"/>
</dbReference>
<protein>
    <submittedName>
        <fullName evidence="1">Uncharacterized protein</fullName>
    </submittedName>
</protein>
<evidence type="ECO:0000313" key="2">
    <source>
        <dbReference type="Proteomes" id="UP000250043"/>
    </source>
</evidence>
<feature type="non-terminal residue" evidence="1">
    <location>
        <position position="1"/>
    </location>
</feature>
<keyword evidence="2" id="KW-1185">Reference proteome</keyword>
<name>A0A8E2AV94_9APHY</name>
<proteinExistence type="predicted"/>